<dbReference type="Pfam" id="PF12728">
    <property type="entry name" value="HTH_17"/>
    <property type="match status" value="1"/>
</dbReference>
<dbReference type="RefSeq" id="WP_338749858.1">
    <property type="nucleotide sequence ID" value="NZ_CP147404.1"/>
</dbReference>
<feature type="domain" description="Helix-turn-helix" evidence="1">
    <location>
        <begin position="6"/>
        <end position="54"/>
    </location>
</feature>
<sequence>MNRQTMTVQETAEYLGVHTDTIYTMVREKEIPHFRIRRRIFFTTAAIDNWIRQQEQQVVS</sequence>
<protein>
    <submittedName>
        <fullName evidence="2">Helix-turn-helix domain-containing protein</fullName>
    </submittedName>
</protein>
<evidence type="ECO:0000259" key="1">
    <source>
        <dbReference type="Pfam" id="PF12728"/>
    </source>
</evidence>
<dbReference type="InterPro" id="IPR010093">
    <property type="entry name" value="SinI_DNA-bd"/>
</dbReference>
<keyword evidence="3" id="KW-1185">Reference proteome</keyword>
<name>A0ABZ2N2F1_9BACI</name>
<organism evidence="2 3">
    <name type="scientific">Bacillus kandeliae</name>
    <dbReference type="NCBI Taxonomy" id="3129297"/>
    <lineage>
        <taxon>Bacteria</taxon>
        <taxon>Bacillati</taxon>
        <taxon>Bacillota</taxon>
        <taxon>Bacilli</taxon>
        <taxon>Bacillales</taxon>
        <taxon>Bacillaceae</taxon>
        <taxon>Bacillus</taxon>
    </lineage>
</organism>
<dbReference type="InterPro" id="IPR009061">
    <property type="entry name" value="DNA-bd_dom_put_sf"/>
</dbReference>
<dbReference type="InterPro" id="IPR041657">
    <property type="entry name" value="HTH_17"/>
</dbReference>
<reference evidence="2 3" key="1">
    <citation type="submission" date="2024-02" db="EMBL/GenBank/DDBJ databases">
        <title>Seven novel Bacillus-like species.</title>
        <authorList>
            <person name="Liu G."/>
        </authorList>
    </citation>
    <scope>NUCLEOTIDE SEQUENCE [LARGE SCALE GENOMIC DNA]</scope>
    <source>
        <strain evidence="2 3">FJAT-52991</strain>
    </source>
</reference>
<dbReference type="Proteomes" id="UP001387364">
    <property type="component" value="Chromosome"/>
</dbReference>
<dbReference type="NCBIfam" id="TIGR01764">
    <property type="entry name" value="excise"/>
    <property type="match status" value="1"/>
</dbReference>
<dbReference type="InterPro" id="IPR036388">
    <property type="entry name" value="WH-like_DNA-bd_sf"/>
</dbReference>
<dbReference type="SUPFAM" id="SSF46955">
    <property type="entry name" value="Putative DNA-binding domain"/>
    <property type="match status" value="1"/>
</dbReference>
<dbReference type="EMBL" id="CP147404">
    <property type="protein sequence ID" value="WXB91903.1"/>
    <property type="molecule type" value="Genomic_DNA"/>
</dbReference>
<evidence type="ECO:0000313" key="2">
    <source>
        <dbReference type="EMBL" id="WXB91903.1"/>
    </source>
</evidence>
<proteinExistence type="predicted"/>
<accession>A0ABZ2N2F1</accession>
<evidence type="ECO:0000313" key="3">
    <source>
        <dbReference type="Proteomes" id="UP001387364"/>
    </source>
</evidence>
<gene>
    <name evidence="2" type="ORF">WDJ61_11560</name>
</gene>
<dbReference type="Gene3D" id="1.10.10.10">
    <property type="entry name" value="Winged helix-like DNA-binding domain superfamily/Winged helix DNA-binding domain"/>
    <property type="match status" value="1"/>
</dbReference>